<keyword evidence="9" id="KW-1185">Reference proteome</keyword>
<dbReference type="InterPro" id="IPR002562">
    <property type="entry name" value="3'-5'_exonuclease_dom"/>
</dbReference>
<comment type="subcellular location">
    <subcellularLocation>
        <location evidence="6">Cytoplasm</location>
    </subcellularLocation>
</comment>
<keyword evidence="5 6" id="KW-0269">Exonuclease</keyword>
<dbReference type="SMART" id="SM00341">
    <property type="entry name" value="HRDC"/>
    <property type="match status" value="1"/>
</dbReference>
<comment type="function">
    <text evidence="6">Exonuclease involved in the 3' processing of various precursor tRNAs. Initiates hydrolysis at the 3'-terminus of an RNA molecule and releases 5'-mononucleotides.</text>
</comment>
<evidence type="ECO:0000313" key="9">
    <source>
        <dbReference type="Proteomes" id="UP000015462"/>
    </source>
</evidence>
<dbReference type="PANTHER" id="PTHR47649:SF1">
    <property type="entry name" value="RIBONUCLEASE D"/>
    <property type="match status" value="1"/>
</dbReference>
<accession>A0AB33Z2M9</accession>
<dbReference type="CDD" id="cd06142">
    <property type="entry name" value="RNaseD_exo"/>
    <property type="match status" value="1"/>
</dbReference>
<evidence type="ECO:0000256" key="1">
    <source>
        <dbReference type="ARBA" id="ARBA00022490"/>
    </source>
</evidence>
<evidence type="ECO:0000313" key="8">
    <source>
        <dbReference type="EMBL" id="EPD13329.1"/>
    </source>
</evidence>
<evidence type="ECO:0000256" key="5">
    <source>
        <dbReference type="ARBA" id="ARBA00022839"/>
    </source>
</evidence>
<dbReference type="InterPro" id="IPR006292">
    <property type="entry name" value="RNase_D"/>
</dbReference>
<keyword evidence="2 6" id="KW-0819">tRNA processing</keyword>
<dbReference type="GO" id="GO:0005737">
    <property type="term" value="C:cytoplasm"/>
    <property type="evidence" value="ECO:0007669"/>
    <property type="project" value="UniProtKB-SubCell"/>
</dbReference>
<dbReference type="GO" id="GO:0003676">
    <property type="term" value="F:nucleic acid binding"/>
    <property type="evidence" value="ECO:0007669"/>
    <property type="project" value="InterPro"/>
</dbReference>
<dbReference type="AlphaFoldDB" id="A0AB33Z2M9"/>
<dbReference type="Proteomes" id="UP000015462">
    <property type="component" value="Unassembled WGS sequence"/>
</dbReference>
<dbReference type="GO" id="GO:0008408">
    <property type="term" value="F:3'-5' exonuclease activity"/>
    <property type="evidence" value="ECO:0007669"/>
    <property type="project" value="InterPro"/>
</dbReference>
<reference evidence="8 9" key="1">
    <citation type="journal article" date="2013" name="Genome Announc.">
        <title>Genome Sequence of the Pyrene- and Fluoranthene-Degrading Bacterium Cycloclasticus sp. Strain PY97M.</title>
        <authorList>
            <person name="Cui Z."/>
            <person name="Xu G."/>
            <person name="Li Q."/>
            <person name="Gao W."/>
            <person name="Zheng L."/>
        </authorList>
    </citation>
    <scope>NUCLEOTIDE SEQUENCE [LARGE SCALE GENOMIC DNA]</scope>
    <source>
        <strain evidence="8 9">PY97M</strain>
    </source>
</reference>
<sequence length="383" mass="43102">MTKPHYIDTNEQLSEFCNTIKNEPWLAIDTEFQREKTYRSILALIQIATADIVAIIDPIACDIKPLLDILYNQNILKVFHAARQDQEIFYDLRGKPLAPVFDTQIAAPILGHPEQAGYARLVDDILGVQLSKAHSRTDWLRRPLSEEQITYAADDVIYLAKLYPLLENQLKEKDRLNWLAPAFADLCKPSLYSNPPELAWKRIRAAKRLKGGALSALQKLAEWREDLAQQKDIPRGWIIKDDILIEVAKLKPTNLHTLSSIRGISDKFTDKFGRAIIDIIANAIDKKPASTAAQQKPKKVTEKQEALADLLMAQVRLKAAAANVNATSLTNRKELLQLIHGQRDLELLSDWRNEMVGQDLLATLEGDNNFSVTSGELVISPST</sequence>
<evidence type="ECO:0000256" key="3">
    <source>
        <dbReference type="ARBA" id="ARBA00022722"/>
    </source>
</evidence>
<evidence type="ECO:0000256" key="2">
    <source>
        <dbReference type="ARBA" id="ARBA00022694"/>
    </source>
</evidence>
<evidence type="ECO:0000259" key="7">
    <source>
        <dbReference type="PROSITE" id="PS50967"/>
    </source>
</evidence>
<dbReference type="NCBIfam" id="TIGR01388">
    <property type="entry name" value="rnd"/>
    <property type="match status" value="1"/>
</dbReference>
<dbReference type="Gene3D" id="3.30.420.10">
    <property type="entry name" value="Ribonuclease H-like superfamily/Ribonuclease H"/>
    <property type="match status" value="1"/>
</dbReference>
<comment type="cofactor">
    <cofactor evidence="6">
        <name>a divalent metal cation</name>
        <dbReference type="ChEBI" id="CHEBI:60240"/>
    </cofactor>
</comment>
<comment type="catalytic activity">
    <reaction evidence="6">
        <text>Exonucleolytic cleavage that removes extra residues from the 3'-terminus of tRNA to produce 5'-mononucleotides.</text>
        <dbReference type="EC" id="3.1.13.5"/>
    </reaction>
</comment>
<keyword evidence="3 6" id="KW-0540">Nuclease</keyword>
<gene>
    <name evidence="6" type="primary">rnd</name>
    <name evidence="8" type="ORF">L196_06790</name>
</gene>
<comment type="caution">
    <text evidence="8">The sequence shown here is derived from an EMBL/GenBank/DDBJ whole genome shotgun (WGS) entry which is preliminary data.</text>
</comment>
<dbReference type="InterPro" id="IPR036397">
    <property type="entry name" value="RNaseH_sf"/>
</dbReference>
<dbReference type="PROSITE" id="PS50967">
    <property type="entry name" value="HRDC"/>
    <property type="match status" value="1"/>
</dbReference>
<dbReference type="PANTHER" id="PTHR47649">
    <property type="entry name" value="RIBONUCLEASE D"/>
    <property type="match status" value="1"/>
</dbReference>
<keyword evidence="1 6" id="KW-0963">Cytoplasm</keyword>
<dbReference type="InterPro" id="IPR012337">
    <property type="entry name" value="RNaseH-like_sf"/>
</dbReference>
<keyword evidence="4 6" id="KW-0378">Hydrolase</keyword>
<protein>
    <recommendedName>
        <fullName evidence="6">Ribonuclease D</fullName>
        <shortName evidence="6">RNase D</shortName>
        <ecNumber evidence="6">3.1.13.5</ecNumber>
    </recommendedName>
</protein>
<organism evidence="8 9">
    <name type="scientific">Cycloclasticus pugetii</name>
    <dbReference type="NCBI Taxonomy" id="34068"/>
    <lineage>
        <taxon>Bacteria</taxon>
        <taxon>Pseudomonadati</taxon>
        <taxon>Pseudomonadota</taxon>
        <taxon>Gammaproteobacteria</taxon>
        <taxon>Thiotrichales</taxon>
        <taxon>Piscirickettsiaceae</taxon>
        <taxon>Cycloclasticus</taxon>
    </lineage>
</organism>
<dbReference type="SUPFAM" id="SSF47819">
    <property type="entry name" value="HRDC-like"/>
    <property type="match status" value="2"/>
</dbReference>
<dbReference type="RefSeq" id="WP_015005049.1">
    <property type="nucleotide sequence ID" value="NZ_JARGOU010000019.1"/>
</dbReference>
<evidence type="ECO:0000256" key="6">
    <source>
        <dbReference type="HAMAP-Rule" id="MF_01899"/>
    </source>
</evidence>
<dbReference type="GO" id="GO:0042780">
    <property type="term" value="P:tRNA 3'-end processing"/>
    <property type="evidence" value="ECO:0007669"/>
    <property type="project" value="UniProtKB-UniRule"/>
</dbReference>
<dbReference type="Pfam" id="PF00570">
    <property type="entry name" value="HRDC"/>
    <property type="match status" value="1"/>
</dbReference>
<dbReference type="EMBL" id="ASHL01000004">
    <property type="protein sequence ID" value="EPD13329.1"/>
    <property type="molecule type" value="Genomic_DNA"/>
</dbReference>
<dbReference type="InterPro" id="IPR051086">
    <property type="entry name" value="RNase_D-like"/>
</dbReference>
<dbReference type="InterPro" id="IPR002121">
    <property type="entry name" value="HRDC_dom"/>
</dbReference>
<dbReference type="EC" id="3.1.13.5" evidence="6"/>
<dbReference type="Gene3D" id="1.10.150.80">
    <property type="entry name" value="HRDC domain"/>
    <property type="match status" value="1"/>
</dbReference>
<dbReference type="GO" id="GO:0000166">
    <property type="term" value="F:nucleotide binding"/>
    <property type="evidence" value="ECO:0007669"/>
    <property type="project" value="InterPro"/>
</dbReference>
<dbReference type="GO" id="GO:0033890">
    <property type="term" value="F:ribonuclease D activity"/>
    <property type="evidence" value="ECO:0007669"/>
    <property type="project" value="UniProtKB-UniRule"/>
</dbReference>
<dbReference type="SUPFAM" id="SSF53098">
    <property type="entry name" value="Ribonuclease H-like"/>
    <property type="match status" value="1"/>
</dbReference>
<evidence type="ECO:0000256" key="4">
    <source>
        <dbReference type="ARBA" id="ARBA00022801"/>
    </source>
</evidence>
<dbReference type="SMART" id="SM00474">
    <property type="entry name" value="35EXOc"/>
    <property type="match status" value="1"/>
</dbReference>
<dbReference type="HAMAP" id="MF_01899">
    <property type="entry name" value="RNase_D"/>
    <property type="match status" value="1"/>
</dbReference>
<proteinExistence type="inferred from homology"/>
<dbReference type="InterPro" id="IPR044876">
    <property type="entry name" value="HRDC_dom_sf"/>
</dbReference>
<name>A0AB33Z2M9_9GAMM</name>
<dbReference type="InterPro" id="IPR010997">
    <property type="entry name" value="HRDC-like_sf"/>
</dbReference>
<comment type="similarity">
    <text evidence="6">Belongs to the RNase D family.</text>
</comment>
<feature type="domain" description="HRDC" evidence="7">
    <location>
        <begin position="210"/>
        <end position="290"/>
    </location>
</feature>
<dbReference type="Pfam" id="PF01612">
    <property type="entry name" value="DNA_pol_A_exo1"/>
    <property type="match status" value="1"/>
</dbReference>